<evidence type="ECO:0000313" key="2">
    <source>
        <dbReference type="Proteomes" id="UP000784294"/>
    </source>
</evidence>
<dbReference type="EMBL" id="CAAALY010076349">
    <property type="protein sequence ID" value="VEL25803.1"/>
    <property type="molecule type" value="Genomic_DNA"/>
</dbReference>
<comment type="caution">
    <text evidence="1">The sequence shown here is derived from an EMBL/GenBank/DDBJ whole genome shotgun (WGS) entry which is preliminary data.</text>
</comment>
<protein>
    <submittedName>
        <fullName evidence="1">Uncharacterized protein</fullName>
    </submittedName>
</protein>
<sequence length="190" mass="20959">MIVRILYYNLFTLIPYQLPPEEHLENEKIDFKDGPDSDIDGCNFFDLSILGKRSSGVGAETPAKMEDRNVIEFSGDTFPSIQGKYVRQGSSSPTIYSPVSYYLPKLSEHVRSTTDLVGSPVHKASPLRDQLEMGASMLSPHASMITSSDSFHLLDSPTLAVPSLCQNPRLDSIEKSPLLNGLIQGGEHLF</sequence>
<keyword evidence="2" id="KW-1185">Reference proteome</keyword>
<name>A0A448X1U2_9PLAT</name>
<reference evidence="1" key="1">
    <citation type="submission" date="2018-11" db="EMBL/GenBank/DDBJ databases">
        <authorList>
            <consortium name="Pathogen Informatics"/>
        </authorList>
    </citation>
    <scope>NUCLEOTIDE SEQUENCE</scope>
</reference>
<dbReference type="AlphaFoldDB" id="A0A448X1U2"/>
<accession>A0A448X1U2</accession>
<gene>
    <name evidence="1" type="ORF">PXEA_LOCUS19243</name>
</gene>
<evidence type="ECO:0000313" key="1">
    <source>
        <dbReference type="EMBL" id="VEL25803.1"/>
    </source>
</evidence>
<dbReference type="Proteomes" id="UP000784294">
    <property type="component" value="Unassembled WGS sequence"/>
</dbReference>
<organism evidence="1 2">
    <name type="scientific">Protopolystoma xenopodis</name>
    <dbReference type="NCBI Taxonomy" id="117903"/>
    <lineage>
        <taxon>Eukaryota</taxon>
        <taxon>Metazoa</taxon>
        <taxon>Spiralia</taxon>
        <taxon>Lophotrochozoa</taxon>
        <taxon>Platyhelminthes</taxon>
        <taxon>Monogenea</taxon>
        <taxon>Polyopisthocotylea</taxon>
        <taxon>Polystomatidea</taxon>
        <taxon>Polystomatidae</taxon>
        <taxon>Protopolystoma</taxon>
    </lineage>
</organism>
<proteinExistence type="predicted"/>